<dbReference type="Gene3D" id="3.40.140.10">
    <property type="entry name" value="Cytidine Deaminase, domain 2"/>
    <property type="match status" value="1"/>
</dbReference>
<dbReference type="InterPro" id="IPR025657">
    <property type="entry name" value="RadC_JAB"/>
</dbReference>
<comment type="similarity">
    <text evidence="6">Belongs to the UPF0758 family.</text>
</comment>
<dbReference type="CDD" id="cd08071">
    <property type="entry name" value="MPN_DUF2466"/>
    <property type="match status" value="1"/>
</dbReference>
<comment type="caution">
    <text evidence="8">The sequence shown here is derived from an EMBL/GenBank/DDBJ whole genome shotgun (WGS) entry which is preliminary data.</text>
</comment>
<evidence type="ECO:0000256" key="3">
    <source>
        <dbReference type="ARBA" id="ARBA00022801"/>
    </source>
</evidence>
<keyword evidence="2" id="KW-0479">Metal-binding</keyword>
<evidence type="ECO:0000256" key="6">
    <source>
        <dbReference type="RuleBase" id="RU003797"/>
    </source>
</evidence>
<name>A0A1F4VHD0_UNCKA</name>
<accession>A0A1F4VHD0</accession>
<dbReference type="PANTHER" id="PTHR30471">
    <property type="entry name" value="DNA REPAIR PROTEIN RADC"/>
    <property type="match status" value="1"/>
</dbReference>
<keyword evidence="3" id="KW-0378">Hydrolase</keyword>
<evidence type="ECO:0000256" key="1">
    <source>
        <dbReference type="ARBA" id="ARBA00022670"/>
    </source>
</evidence>
<reference evidence="8 9" key="1">
    <citation type="journal article" date="2016" name="Nat. Commun.">
        <title>Thousands of microbial genomes shed light on interconnected biogeochemical processes in an aquifer system.</title>
        <authorList>
            <person name="Anantharaman K."/>
            <person name="Brown C.T."/>
            <person name="Hug L.A."/>
            <person name="Sharon I."/>
            <person name="Castelle C.J."/>
            <person name="Probst A.J."/>
            <person name="Thomas B.C."/>
            <person name="Singh A."/>
            <person name="Wilkins M.J."/>
            <person name="Karaoz U."/>
            <person name="Brodie E.L."/>
            <person name="Williams K.H."/>
            <person name="Hubbard S.S."/>
            <person name="Banfield J.F."/>
        </authorList>
    </citation>
    <scope>NUCLEOTIDE SEQUENCE [LARGE SCALE GENOMIC DNA]</scope>
</reference>
<dbReference type="Pfam" id="PF20582">
    <property type="entry name" value="UPF0758_N"/>
    <property type="match status" value="1"/>
</dbReference>
<dbReference type="GO" id="GO:0006508">
    <property type="term" value="P:proteolysis"/>
    <property type="evidence" value="ECO:0007669"/>
    <property type="project" value="UniProtKB-KW"/>
</dbReference>
<dbReference type="InterPro" id="IPR020891">
    <property type="entry name" value="UPF0758_CS"/>
</dbReference>
<dbReference type="GO" id="GO:0046872">
    <property type="term" value="F:metal ion binding"/>
    <property type="evidence" value="ECO:0007669"/>
    <property type="project" value="UniProtKB-KW"/>
</dbReference>
<proteinExistence type="inferred from homology"/>
<dbReference type="PANTHER" id="PTHR30471:SF3">
    <property type="entry name" value="UPF0758 PROTEIN YEES-RELATED"/>
    <property type="match status" value="1"/>
</dbReference>
<dbReference type="NCBIfam" id="NF000642">
    <property type="entry name" value="PRK00024.1"/>
    <property type="match status" value="1"/>
</dbReference>
<dbReference type="NCBIfam" id="TIGR00608">
    <property type="entry name" value="radc"/>
    <property type="match status" value="1"/>
</dbReference>
<keyword evidence="4" id="KW-0862">Zinc</keyword>
<dbReference type="PROSITE" id="PS50249">
    <property type="entry name" value="MPN"/>
    <property type="match status" value="1"/>
</dbReference>
<dbReference type="InterPro" id="IPR010994">
    <property type="entry name" value="RuvA_2-like"/>
</dbReference>
<evidence type="ECO:0000259" key="7">
    <source>
        <dbReference type="PROSITE" id="PS50249"/>
    </source>
</evidence>
<organism evidence="8 9">
    <name type="scientific">candidate division WWE3 bacterium RIFCSPLOWO2_12_FULL_36_10</name>
    <dbReference type="NCBI Taxonomy" id="1802630"/>
    <lineage>
        <taxon>Bacteria</taxon>
        <taxon>Katanobacteria</taxon>
    </lineage>
</organism>
<dbReference type="AlphaFoldDB" id="A0A1F4VHD0"/>
<dbReference type="Proteomes" id="UP000177763">
    <property type="component" value="Unassembled WGS sequence"/>
</dbReference>
<dbReference type="Pfam" id="PF04002">
    <property type="entry name" value="RadC"/>
    <property type="match status" value="1"/>
</dbReference>
<evidence type="ECO:0000313" key="9">
    <source>
        <dbReference type="Proteomes" id="UP000177763"/>
    </source>
</evidence>
<sequence>MYKNTLKDLDIKERPRERFNLIGQENLLDIELLAIILGSGGKGVTAIDLARQMLNKFGNFYNLLSADIEQLIKFQNVGYVKAITIKAVNEICLRANIKEVHENQSIKNPKDIFEYTKKEFYKLKKEKLYLLCLNSRNKIISKDLISIGGISETTFDPREIFRQALLKFATSIVIVHNHPSGDTNPSTDDILLTGKIAEVGSWLGISLVDHIIVSDESFTSMKALSLFVTNKLEEKGGD</sequence>
<keyword evidence="5" id="KW-0482">Metalloprotease</keyword>
<dbReference type="PROSITE" id="PS01302">
    <property type="entry name" value="UPF0758"/>
    <property type="match status" value="1"/>
</dbReference>
<dbReference type="GO" id="GO:0008237">
    <property type="term" value="F:metallopeptidase activity"/>
    <property type="evidence" value="ECO:0007669"/>
    <property type="project" value="UniProtKB-KW"/>
</dbReference>
<evidence type="ECO:0000256" key="5">
    <source>
        <dbReference type="ARBA" id="ARBA00023049"/>
    </source>
</evidence>
<dbReference type="InterPro" id="IPR046778">
    <property type="entry name" value="UPF0758_N"/>
</dbReference>
<dbReference type="STRING" id="1802630.A3H26_00315"/>
<dbReference type="EMBL" id="MEVN01000039">
    <property type="protein sequence ID" value="OGC56370.1"/>
    <property type="molecule type" value="Genomic_DNA"/>
</dbReference>
<evidence type="ECO:0000313" key="8">
    <source>
        <dbReference type="EMBL" id="OGC56370.1"/>
    </source>
</evidence>
<dbReference type="SUPFAM" id="SSF47781">
    <property type="entry name" value="RuvA domain 2-like"/>
    <property type="match status" value="1"/>
</dbReference>
<dbReference type="InterPro" id="IPR037518">
    <property type="entry name" value="MPN"/>
</dbReference>
<dbReference type="InterPro" id="IPR001405">
    <property type="entry name" value="UPF0758"/>
</dbReference>
<protein>
    <recommendedName>
        <fullName evidence="7">MPN domain-containing protein</fullName>
    </recommendedName>
</protein>
<gene>
    <name evidence="8" type="ORF">A3H26_00315</name>
</gene>
<evidence type="ECO:0000256" key="2">
    <source>
        <dbReference type="ARBA" id="ARBA00022723"/>
    </source>
</evidence>
<feature type="domain" description="MPN" evidence="7">
    <location>
        <begin position="105"/>
        <end position="227"/>
    </location>
</feature>
<keyword evidence="1" id="KW-0645">Protease</keyword>
<evidence type="ECO:0000256" key="4">
    <source>
        <dbReference type="ARBA" id="ARBA00022833"/>
    </source>
</evidence>